<proteinExistence type="predicted"/>
<keyword evidence="1" id="KW-0812">Transmembrane</keyword>
<sequence length="90" mass="9543">MQVVGVEVVTKPIRPIKKGKQAPVEGMEQTWEAVAATVAMAVVVMVPGILYQDRVADCFRTVPMALVEGLYFTGGKHLSTGAQGAVPSMV</sequence>
<keyword evidence="1" id="KW-0472">Membrane</keyword>
<keyword evidence="3" id="KW-1185">Reference proteome</keyword>
<reference evidence="2 3" key="1">
    <citation type="submission" date="2019-10" db="EMBL/GenBank/DDBJ databases">
        <title>Draft Genome Sequence of Cytophagaceae sp. SJW1-29.</title>
        <authorList>
            <person name="Choi A."/>
        </authorList>
    </citation>
    <scope>NUCLEOTIDE SEQUENCE [LARGE SCALE GENOMIC DNA]</scope>
    <source>
        <strain evidence="2 3">SJW1-29</strain>
    </source>
</reference>
<gene>
    <name evidence="2" type="ORF">GBK04_26120</name>
</gene>
<accession>A0A7C9BL83</accession>
<comment type="caution">
    <text evidence="2">The sequence shown here is derived from an EMBL/GenBank/DDBJ whole genome shotgun (WGS) entry which is preliminary data.</text>
</comment>
<name>A0A7C9BL83_9BACT</name>
<evidence type="ECO:0000313" key="3">
    <source>
        <dbReference type="Proteomes" id="UP000479293"/>
    </source>
</evidence>
<dbReference type="EMBL" id="WHLY01000002">
    <property type="protein sequence ID" value="MPR36714.1"/>
    <property type="molecule type" value="Genomic_DNA"/>
</dbReference>
<evidence type="ECO:0000256" key="1">
    <source>
        <dbReference type="SAM" id="Phobius"/>
    </source>
</evidence>
<evidence type="ECO:0000313" key="2">
    <source>
        <dbReference type="EMBL" id="MPR36714.1"/>
    </source>
</evidence>
<dbReference type="AlphaFoldDB" id="A0A7C9BL83"/>
<organism evidence="2 3">
    <name type="scientific">Salmonirosea aquatica</name>
    <dbReference type="NCBI Taxonomy" id="2654236"/>
    <lineage>
        <taxon>Bacteria</taxon>
        <taxon>Pseudomonadati</taxon>
        <taxon>Bacteroidota</taxon>
        <taxon>Cytophagia</taxon>
        <taxon>Cytophagales</taxon>
        <taxon>Spirosomataceae</taxon>
        <taxon>Salmonirosea</taxon>
    </lineage>
</organism>
<feature type="transmembrane region" description="Helical" evidence="1">
    <location>
        <begin position="33"/>
        <end position="51"/>
    </location>
</feature>
<protein>
    <submittedName>
        <fullName evidence="2">Uncharacterized protein</fullName>
    </submittedName>
</protein>
<keyword evidence="1" id="KW-1133">Transmembrane helix</keyword>
<dbReference type="Proteomes" id="UP000479293">
    <property type="component" value="Unassembled WGS sequence"/>
</dbReference>